<reference evidence="2" key="1">
    <citation type="submission" date="2015-10" db="EMBL/GenBank/DDBJ databases">
        <authorList>
            <person name="Gilbert D.G."/>
        </authorList>
    </citation>
    <scope>NUCLEOTIDE SEQUENCE</scope>
</reference>
<dbReference type="AlphaFoldDB" id="A0A161K899"/>
<evidence type="ECO:0000256" key="1">
    <source>
        <dbReference type="SAM" id="MobiDB-lite"/>
    </source>
</evidence>
<protein>
    <submittedName>
        <fullName evidence="2">Uncharacterized protein</fullName>
    </submittedName>
</protein>
<proteinExistence type="predicted"/>
<sequence length="63" mass="6941">MIPQSKVGPSTATIVRDEVPGPAPVRQVPEYQTVLLSLEPKEKDLASASRASLVRWGPVWWSK</sequence>
<gene>
    <name evidence="2" type="ORF">MGWOODY_Clf2291</name>
</gene>
<dbReference type="EMBL" id="FAXA01000456">
    <property type="protein sequence ID" value="CUV03697.1"/>
    <property type="molecule type" value="Genomic_DNA"/>
</dbReference>
<organism evidence="2">
    <name type="scientific">hydrothermal vent metagenome</name>
    <dbReference type="NCBI Taxonomy" id="652676"/>
    <lineage>
        <taxon>unclassified sequences</taxon>
        <taxon>metagenomes</taxon>
        <taxon>ecological metagenomes</taxon>
    </lineage>
</organism>
<accession>A0A161K899</accession>
<feature type="region of interest" description="Disordered" evidence="1">
    <location>
        <begin position="1"/>
        <end position="21"/>
    </location>
</feature>
<name>A0A161K899_9ZZZZ</name>
<evidence type="ECO:0000313" key="2">
    <source>
        <dbReference type="EMBL" id="CUV03697.1"/>
    </source>
</evidence>